<sequence length="55" mass="6455">MSIDSECQLFRILPADLSDKIERSVYNRKKRKLFPFRKSLRKEIGIEVESVSALL</sequence>
<keyword evidence="2" id="KW-1185">Reference proteome</keyword>
<protein>
    <submittedName>
        <fullName evidence="1">Uncharacterized protein</fullName>
    </submittedName>
</protein>
<reference evidence="2" key="1">
    <citation type="journal article" date="2019" name="Int. J. Syst. Evol. Microbiol.">
        <title>The Global Catalogue of Microorganisms (GCM) 10K type strain sequencing project: providing services to taxonomists for standard genome sequencing and annotation.</title>
        <authorList>
            <consortium name="The Broad Institute Genomics Platform"/>
            <consortium name="The Broad Institute Genome Sequencing Center for Infectious Disease"/>
            <person name="Wu L."/>
            <person name="Ma J."/>
        </authorList>
    </citation>
    <scope>NUCLEOTIDE SEQUENCE [LARGE SCALE GENOMIC DNA]</scope>
    <source>
        <strain evidence="2">JCM 17106</strain>
    </source>
</reference>
<organism evidence="1 2">
    <name type="scientific">Aquimarina addita</name>
    <dbReference type="NCBI Taxonomy" id="870485"/>
    <lineage>
        <taxon>Bacteria</taxon>
        <taxon>Pseudomonadati</taxon>
        <taxon>Bacteroidota</taxon>
        <taxon>Flavobacteriia</taxon>
        <taxon>Flavobacteriales</taxon>
        <taxon>Flavobacteriaceae</taxon>
        <taxon>Aquimarina</taxon>
    </lineage>
</organism>
<dbReference type="Proteomes" id="UP001500459">
    <property type="component" value="Unassembled WGS sequence"/>
</dbReference>
<evidence type="ECO:0000313" key="1">
    <source>
        <dbReference type="EMBL" id="GAA4113916.1"/>
    </source>
</evidence>
<comment type="caution">
    <text evidence="1">The sequence shown here is derived from an EMBL/GenBank/DDBJ whole genome shotgun (WGS) entry which is preliminary data.</text>
</comment>
<proteinExistence type="predicted"/>
<dbReference type="EMBL" id="BAABCW010000004">
    <property type="protein sequence ID" value="GAA4113916.1"/>
    <property type="molecule type" value="Genomic_DNA"/>
</dbReference>
<name>A0ABP7XFG5_9FLAO</name>
<accession>A0ABP7XFG5</accession>
<evidence type="ECO:0000313" key="2">
    <source>
        <dbReference type="Proteomes" id="UP001500459"/>
    </source>
</evidence>
<gene>
    <name evidence="1" type="ORF">GCM10022393_13150</name>
</gene>